<evidence type="ECO:0000313" key="2">
    <source>
        <dbReference type="Proteomes" id="UP000248326"/>
    </source>
</evidence>
<dbReference type="Proteomes" id="UP000248326">
    <property type="component" value="Unassembled WGS sequence"/>
</dbReference>
<keyword evidence="2" id="KW-1185">Reference proteome</keyword>
<accession>A0A318S6C5</accession>
<name>A0A318S6C5_9DEIO</name>
<dbReference type="EMBL" id="QJSX01000006">
    <property type="protein sequence ID" value="PYE54223.1"/>
    <property type="molecule type" value="Genomic_DNA"/>
</dbReference>
<sequence>MYQVAFAGLGRNEAGGHVQVTAYGSGANYCKAGSWTSAAGAANNNFTASVLCFTADGAASDSMFDIQGRW</sequence>
<reference evidence="1 2" key="1">
    <citation type="submission" date="2018-06" db="EMBL/GenBank/DDBJ databases">
        <title>Genomic Encyclopedia of Type Strains, Phase IV (KMG-IV): sequencing the most valuable type-strain genomes for metagenomic binning, comparative biology and taxonomic classification.</title>
        <authorList>
            <person name="Goeker M."/>
        </authorList>
    </citation>
    <scope>NUCLEOTIDE SEQUENCE [LARGE SCALE GENOMIC DNA]</scope>
    <source>
        <strain evidence="1 2">DSM 18048</strain>
    </source>
</reference>
<protein>
    <submittedName>
        <fullName evidence="1">Uncharacterized protein</fullName>
    </submittedName>
</protein>
<dbReference type="AlphaFoldDB" id="A0A318S6C5"/>
<evidence type="ECO:0000313" key="1">
    <source>
        <dbReference type="EMBL" id="PYE54223.1"/>
    </source>
</evidence>
<comment type="caution">
    <text evidence="1">The sequence shown here is derived from an EMBL/GenBank/DDBJ whole genome shotgun (WGS) entry which is preliminary data.</text>
</comment>
<organism evidence="1 2">
    <name type="scientific">Deinococcus yavapaiensis KR-236</name>
    <dbReference type="NCBI Taxonomy" id="694435"/>
    <lineage>
        <taxon>Bacteria</taxon>
        <taxon>Thermotogati</taxon>
        <taxon>Deinococcota</taxon>
        <taxon>Deinococci</taxon>
        <taxon>Deinococcales</taxon>
        <taxon>Deinococcaceae</taxon>
        <taxon>Deinococcus</taxon>
    </lineage>
</organism>
<gene>
    <name evidence="1" type="ORF">DES52_106189</name>
</gene>
<proteinExistence type="predicted"/>